<gene>
    <name evidence="7" type="ORF">FB45DRAFT_125631</name>
</gene>
<dbReference type="InterPro" id="IPR011009">
    <property type="entry name" value="Kinase-like_dom_sf"/>
</dbReference>
<evidence type="ECO:0000259" key="6">
    <source>
        <dbReference type="PROSITE" id="PS50011"/>
    </source>
</evidence>
<dbReference type="InterPro" id="IPR051681">
    <property type="entry name" value="Ser/Thr_Kinases-Pseudokinases"/>
</dbReference>
<dbReference type="Pfam" id="PF07714">
    <property type="entry name" value="PK_Tyr_Ser-Thr"/>
    <property type="match status" value="1"/>
</dbReference>
<keyword evidence="2 4" id="KW-0547">Nucleotide-binding</keyword>
<evidence type="ECO:0000256" key="4">
    <source>
        <dbReference type="PROSITE-ProRule" id="PRU10141"/>
    </source>
</evidence>
<dbReference type="Proteomes" id="UP001221142">
    <property type="component" value="Unassembled WGS sequence"/>
</dbReference>
<feature type="binding site" evidence="4">
    <location>
        <position position="256"/>
    </location>
    <ligand>
        <name>ATP</name>
        <dbReference type="ChEBI" id="CHEBI:30616"/>
    </ligand>
</feature>
<dbReference type="InterPro" id="IPR000719">
    <property type="entry name" value="Prot_kinase_dom"/>
</dbReference>
<keyword evidence="1" id="KW-0723">Serine/threonine-protein kinase</keyword>
<dbReference type="PROSITE" id="PS50011">
    <property type="entry name" value="PROTEIN_KINASE_DOM"/>
    <property type="match status" value="1"/>
</dbReference>
<proteinExistence type="predicted"/>
<keyword evidence="3 4" id="KW-0067">ATP-binding</keyword>
<dbReference type="InterPro" id="IPR059179">
    <property type="entry name" value="MLKL-like_MCAfunc"/>
</dbReference>
<name>A0AAD7BJ25_9AGAR</name>
<evidence type="ECO:0000256" key="5">
    <source>
        <dbReference type="SAM" id="MobiDB-lite"/>
    </source>
</evidence>
<evidence type="ECO:0000256" key="3">
    <source>
        <dbReference type="ARBA" id="ARBA00022840"/>
    </source>
</evidence>
<dbReference type="EMBL" id="JARKIF010000015">
    <property type="protein sequence ID" value="KAJ7622505.1"/>
    <property type="molecule type" value="Genomic_DNA"/>
</dbReference>
<dbReference type="SMART" id="SM00220">
    <property type="entry name" value="S_TKc"/>
    <property type="match status" value="1"/>
</dbReference>
<dbReference type="InterPro" id="IPR001245">
    <property type="entry name" value="Ser-Thr/Tyr_kinase_cat_dom"/>
</dbReference>
<evidence type="ECO:0000256" key="1">
    <source>
        <dbReference type="ARBA" id="ARBA00022527"/>
    </source>
</evidence>
<dbReference type="GO" id="GO:0005524">
    <property type="term" value="F:ATP binding"/>
    <property type="evidence" value="ECO:0007669"/>
    <property type="project" value="UniProtKB-UniRule"/>
</dbReference>
<accession>A0AAD7BJ25</accession>
<keyword evidence="7" id="KW-0418">Kinase</keyword>
<dbReference type="InterPro" id="IPR017441">
    <property type="entry name" value="Protein_kinase_ATP_BS"/>
</dbReference>
<evidence type="ECO:0000313" key="7">
    <source>
        <dbReference type="EMBL" id="KAJ7622505.1"/>
    </source>
</evidence>
<dbReference type="GO" id="GO:0004674">
    <property type="term" value="F:protein serine/threonine kinase activity"/>
    <property type="evidence" value="ECO:0007669"/>
    <property type="project" value="UniProtKB-KW"/>
</dbReference>
<protein>
    <submittedName>
        <fullName evidence="7">Kinase-like domain-containing protein</fullName>
    </submittedName>
</protein>
<dbReference type="Gene3D" id="1.10.510.10">
    <property type="entry name" value="Transferase(Phosphotransferase) domain 1"/>
    <property type="match status" value="1"/>
</dbReference>
<feature type="region of interest" description="Disordered" evidence="5">
    <location>
        <begin position="498"/>
        <end position="543"/>
    </location>
</feature>
<dbReference type="InterPro" id="IPR008271">
    <property type="entry name" value="Ser/Thr_kinase_AS"/>
</dbReference>
<comment type="caution">
    <text evidence="7">The sequence shown here is derived from an EMBL/GenBank/DDBJ whole genome shotgun (WGS) entry which is preliminary data.</text>
</comment>
<dbReference type="PROSITE" id="PS00107">
    <property type="entry name" value="PROTEIN_KINASE_ATP"/>
    <property type="match status" value="1"/>
</dbReference>
<dbReference type="PANTHER" id="PTHR44329:SF298">
    <property type="entry name" value="MIXED LINEAGE KINASE DOMAIN-LIKE PROTEIN"/>
    <property type="match status" value="1"/>
</dbReference>
<feature type="domain" description="Protein kinase" evidence="6">
    <location>
        <begin position="229"/>
        <end position="485"/>
    </location>
</feature>
<dbReference type="PANTHER" id="PTHR44329">
    <property type="entry name" value="SERINE/THREONINE-PROTEIN KINASE TNNI3K-RELATED"/>
    <property type="match status" value="1"/>
</dbReference>
<feature type="compositionally biased region" description="Polar residues" evidence="5">
    <location>
        <begin position="506"/>
        <end position="520"/>
    </location>
</feature>
<dbReference type="AlphaFoldDB" id="A0AAD7BJ25"/>
<organism evidence="7 8">
    <name type="scientific">Roridomyces roridus</name>
    <dbReference type="NCBI Taxonomy" id="1738132"/>
    <lineage>
        <taxon>Eukaryota</taxon>
        <taxon>Fungi</taxon>
        <taxon>Dikarya</taxon>
        <taxon>Basidiomycota</taxon>
        <taxon>Agaricomycotina</taxon>
        <taxon>Agaricomycetes</taxon>
        <taxon>Agaricomycetidae</taxon>
        <taxon>Agaricales</taxon>
        <taxon>Marasmiineae</taxon>
        <taxon>Mycenaceae</taxon>
        <taxon>Roridomyces</taxon>
    </lineage>
</organism>
<dbReference type="SUPFAM" id="SSF56112">
    <property type="entry name" value="Protein kinase-like (PK-like)"/>
    <property type="match status" value="1"/>
</dbReference>
<dbReference type="Gene3D" id="3.30.200.20">
    <property type="entry name" value="Phosphorylase Kinase, domain 1"/>
    <property type="match status" value="1"/>
</dbReference>
<keyword evidence="7" id="KW-0808">Transferase</keyword>
<dbReference type="CDD" id="cd21037">
    <property type="entry name" value="MLKL_NTD"/>
    <property type="match status" value="1"/>
</dbReference>
<evidence type="ECO:0000313" key="8">
    <source>
        <dbReference type="Proteomes" id="UP001221142"/>
    </source>
</evidence>
<sequence length="717" mass="80273">MSLHDAVNLFTGITPVPGLHAAFTVFKFIYSSTQAARASQKQLVVLANALAQLLLTLQGEFESQRLTLKSCKQPLRDLIGLLNDIHKFIQKERDRSFLTTVIQADSRVAAIELFYHRIGTTTTAFQISASFSIQHMLNDNEQARLDDVRALTERFTALENNHSDLRRELDINNKNMLAMMVSIERRMEENRGVLNTSEQRFFSHTLQYLASTSGQHIELEDWMISSFDVEVGAQIGAGGFGTVFKGTWNRTDVAIKMIHNESGVTANLDMLRNEINIWMRLRHPNILQFLGANTLDDKPFVVMPLLPKNAREFLRGQVDKDPLPILRDISLGLEYLHSRKICHGDLKGINVLVEDTGRALLCDFGLTRIKADMTSRTRTAGSPAAVSGSRNWMAPEMLAGALPRPPADIYAFGMTLYELYADEIPLSTIAYADFIEMVFKLDARPERPEEDECPQLTDGIWDLAEQCWREDARFRPTARHVHDMIKILMTRPRTVLSAEDGKPISLQPSNAPRTAQSSPDFATPAPPSIDQPEITRDRRDGNPTVIEAPRQLEFKSNNPFARQMNQHAVVGSQLIPASPQTKFCLPTSSINVSGVDAASLSKSSASSPLSPSARGLVASTIESEDDMGRLADGPVVSRMIAKRVKAAEAFAKLQSIDPDLCRGLNWIFEQKKKTFHNISVKMHFLLEYRPSRTHWSCLTLYTSCNSPYLSCTAFKRP</sequence>
<dbReference type="PROSITE" id="PS00108">
    <property type="entry name" value="PROTEIN_KINASE_ST"/>
    <property type="match status" value="1"/>
</dbReference>
<reference evidence="7" key="1">
    <citation type="submission" date="2023-03" db="EMBL/GenBank/DDBJ databases">
        <title>Massive genome expansion in bonnet fungi (Mycena s.s.) driven by repeated elements and novel gene families across ecological guilds.</title>
        <authorList>
            <consortium name="Lawrence Berkeley National Laboratory"/>
            <person name="Harder C.B."/>
            <person name="Miyauchi S."/>
            <person name="Viragh M."/>
            <person name="Kuo A."/>
            <person name="Thoen E."/>
            <person name="Andreopoulos B."/>
            <person name="Lu D."/>
            <person name="Skrede I."/>
            <person name="Drula E."/>
            <person name="Henrissat B."/>
            <person name="Morin E."/>
            <person name="Kohler A."/>
            <person name="Barry K."/>
            <person name="LaButti K."/>
            <person name="Morin E."/>
            <person name="Salamov A."/>
            <person name="Lipzen A."/>
            <person name="Mereny Z."/>
            <person name="Hegedus B."/>
            <person name="Baldrian P."/>
            <person name="Stursova M."/>
            <person name="Weitz H."/>
            <person name="Taylor A."/>
            <person name="Grigoriev I.V."/>
            <person name="Nagy L.G."/>
            <person name="Martin F."/>
            <person name="Kauserud H."/>
        </authorList>
    </citation>
    <scope>NUCLEOTIDE SEQUENCE</scope>
    <source>
        <strain evidence="7">9284</strain>
    </source>
</reference>
<keyword evidence="8" id="KW-1185">Reference proteome</keyword>
<evidence type="ECO:0000256" key="2">
    <source>
        <dbReference type="ARBA" id="ARBA00022741"/>
    </source>
</evidence>